<dbReference type="AlphaFoldDB" id="A0A2N1M1X9"/>
<proteinExistence type="predicted"/>
<keyword evidence="1" id="KW-1133">Transmembrane helix</keyword>
<dbReference type="EMBL" id="LLXL01007143">
    <property type="protein sequence ID" value="PKK55647.1"/>
    <property type="molecule type" value="Genomic_DNA"/>
</dbReference>
<sequence length="64" mass="7314">MTTLQDLIHILEDLALQYILGCIPVITPISATTYWLNSDRFKKDGKLISFRPFGHHAKEINLSD</sequence>
<evidence type="ECO:0000256" key="1">
    <source>
        <dbReference type="SAM" id="Phobius"/>
    </source>
</evidence>
<name>A0A2N1M1X9_9GLOM</name>
<protein>
    <submittedName>
        <fullName evidence="2">Uncharacterized protein</fullName>
    </submittedName>
</protein>
<keyword evidence="1" id="KW-0812">Transmembrane</keyword>
<evidence type="ECO:0000313" key="3">
    <source>
        <dbReference type="Proteomes" id="UP000233469"/>
    </source>
</evidence>
<organism evidence="2 3">
    <name type="scientific">Rhizophagus irregularis</name>
    <dbReference type="NCBI Taxonomy" id="588596"/>
    <lineage>
        <taxon>Eukaryota</taxon>
        <taxon>Fungi</taxon>
        <taxon>Fungi incertae sedis</taxon>
        <taxon>Mucoromycota</taxon>
        <taxon>Glomeromycotina</taxon>
        <taxon>Glomeromycetes</taxon>
        <taxon>Glomerales</taxon>
        <taxon>Glomeraceae</taxon>
        <taxon>Rhizophagus</taxon>
    </lineage>
</organism>
<reference evidence="2 3" key="1">
    <citation type="submission" date="2016-04" db="EMBL/GenBank/DDBJ databases">
        <title>Genome analyses suggest a sexual origin of heterokaryosis in a supposedly ancient asexual fungus.</title>
        <authorList>
            <person name="Ropars J."/>
            <person name="Sedzielewska K."/>
            <person name="Noel J."/>
            <person name="Charron P."/>
            <person name="Farinelli L."/>
            <person name="Marton T."/>
            <person name="Kruger M."/>
            <person name="Pelin A."/>
            <person name="Brachmann A."/>
            <person name="Corradi N."/>
        </authorList>
    </citation>
    <scope>NUCLEOTIDE SEQUENCE [LARGE SCALE GENOMIC DNA]</scope>
    <source>
        <strain evidence="2 3">C2</strain>
    </source>
</reference>
<accession>A0A2N1M1X9</accession>
<evidence type="ECO:0000313" key="2">
    <source>
        <dbReference type="EMBL" id="PKK55647.1"/>
    </source>
</evidence>
<comment type="caution">
    <text evidence="2">The sequence shown here is derived from an EMBL/GenBank/DDBJ whole genome shotgun (WGS) entry which is preliminary data.</text>
</comment>
<feature type="transmembrane region" description="Helical" evidence="1">
    <location>
        <begin position="15"/>
        <end position="36"/>
    </location>
</feature>
<dbReference type="Proteomes" id="UP000233469">
    <property type="component" value="Unassembled WGS sequence"/>
</dbReference>
<reference evidence="2 3" key="2">
    <citation type="submission" date="2017-10" db="EMBL/GenBank/DDBJ databases">
        <title>Extensive intraspecific genome diversity in a model arbuscular mycorrhizal fungus.</title>
        <authorList>
            <person name="Chen E.C.H."/>
            <person name="Morin E."/>
            <person name="Baudet D."/>
            <person name="Noel J."/>
            <person name="Ndikumana S."/>
            <person name="Charron P."/>
            <person name="St-Onge C."/>
            <person name="Giorgi J."/>
            <person name="Grigoriev I.V."/>
            <person name="Roux C."/>
            <person name="Martin F.M."/>
            <person name="Corradi N."/>
        </authorList>
    </citation>
    <scope>NUCLEOTIDE SEQUENCE [LARGE SCALE GENOMIC DNA]</scope>
    <source>
        <strain evidence="2 3">C2</strain>
    </source>
</reference>
<gene>
    <name evidence="2" type="ORF">RhiirC2_858942</name>
</gene>
<keyword evidence="1" id="KW-0472">Membrane</keyword>